<organism evidence="1">
    <name type="scientific">marine sediment metagenome</name>
    <dbReference type="NCBI Taxonomy" id="412755"/>
    <lineage>
        <taxon>unclassified sequences</taxon>
        <taxon>metagenomes</taxon>
        <taxon>ecological metagenomes</taxon>
    </lineage>
</organism>
<protein>
    <submittedName>
        <fullName evidence="1">Uncharacterized protein</fullName>
    </submittedName>
</protein>
<proteinExistence type="predicted"/>
<comment type="caution">
    <text evidence="1">The sequence shown here is derived from an EMBL/GenBank/DDBJ whole genome shotgun (WGS) entry which is preliminary data.</text>
</comment>
<evidence type="ECO:0000313" key="1">
    <source>
        <dbReference type="EMBL" id="KKK97954.1"/>
    </source>
</evidence>
<accession>A0A0F9C683</accession>
<dbReference type="AlphaFoldDB" id="A0A0F9C683"/>
<name>A0A0F9C683_9ZZZZ</name>
<dbReference type="EMBL" id="LAZR01045823">
    <property type="protein sequence ID" value="KKK97954.1"/>
    <property type="molecule type" value="Genomic_DNA"/>
</dbReference>
<sequence>MEELRISKNYKKICEYCWKEYKTAALKQRYCNKECANNARKEEYSIILQDNINRVMILRLTGMIYKKSFFILFAALHRNE</sequence>
<gene>
    <name evidence="1" type="ORF">LCGC14_2647550</name>
</gene>
<reference evidence="1" key="1">
    <citation type="journal article" date="2015" name="Nature">
        <title>Complex archaea that bridge the gap between prokaryotes and eukaryotes.</title>
        <authorList>
            <person name="Spang A."/>
            <person name="Saw J.H."/>
            <person name="Jorgensen S.L."/>
            <person name="Zaremba-Niedzwiedzka K."/>
            <person name="Martijn J."/>
            <person name="Lind A.E."/>
            <person name="van Eijk R."/>
            <person name="Schleper C."/>
            <person name="Guy L."/>
            <person name="Ettema T.J."/>
        </authorList>
    </citation>
    <scope>NUCLEOTIDE SEQUENCE</scope>
</reference>